<reference evidence="4" key="1">
    <citation type="submission" date="2018-03" db="EMBL/GenBank/DDBJ databases">
        <authorList>
            <person name="Guldener U."/>
        </authorList>
    </citation>
    <scope>NUCLEOTIDE SEQUENCE</scope>
</reference>
<keyword evidence="1" id="KW-0195">Cyclin</keyword>
<dbReference type="CDD" id="cd20524">
    <property type="entry name" value="CYCLIN_CCNH_rpt1"/>
    <property type="match status" value="1"/>
</dbReference>
<gene>
    <name evidence="4" type="ORF">DNG_01776</name>
</gene>
<protein>
    <submittedName>
        <fullName evidence="4">Related to cyclin CCL1</fullName>
    </submittedName>
</protein>
<keyword evidence="5" id="KW-1185">Reference proteome</keyword>
<dbReference type="GO" id="GO:0016538">
    <property type="term" value="F:cyclin-dependent protein serine/threonine kinase regulator activity"/>
    <property type="evidence" value="ECO:0007669"/>
    <property type="project" value="InterPro"/>
</dbReference>
<dbReference type="InterPro" id="IPR043198">
    <property type="entry name" value="Cyclin/Ssn8"/>
</dbReference>
<feature type="region of interest" description="Disordered" evidence="2">
    <location>
        <begin position="313"/>
        <end position="358"/>
    </location>
</feature>
<dbReference type="AlphaFoldDB" id="A0AAE8MSE6"/>
<organism evidence="4 5">
    <name type="scientific">Cephalotrichum gorgonifer</name>
    <dbReference type="NCBI Taxonomy" id="2041049"/>
    <lineage>
        <taxon>Eukaryota</taxon>
        <taxon>Fungi</taxon>
        <taxon>Dikarya</taxon>
        <taxon>Ascomycota</taxon>
        <taxon>Pezizomycotina</taxon>
        <taxon>Sordariomycetes</taxon>
        <taxon>Hypocreomycetidae</taxon>
        <taxon>Microascales</taxon>
        <taxon>Microascaceae</taxon>
        <taxon>Cephalotrichum</taxon>
    </lineage>
</organism>
<sequence>MDPTEDLRYRQSTQFRLWSYTTSTLAALRAKTNSLATTHIESRLQPVPEFLTPDEEAQLLKFFTVELLRAAAFCELPTEIRASAAVHMRRFYVTNSVMTYSPTDLLKTCLFFGSKGEGFYERLSKFAEKFPNTTAEEVVAGEFLLCQGIRFCFDVRHPFRALEGVILELRRLYPDENTRIEQAHARARHILKFSPLITDAYFHYTPSQIMFASLSMADKGLADRLLERTFSFPQNGKAEDVKPEEEAARAAMREKILRTIESCRAMLETEPPERMDEYWGTPECNKTIRPLLKKLRKCRDPDRADLVALQRARREQVLNKEKGGKKEGDGGLLNEESEEAREAKRRRVGLEDPFGPSL</sequence>
<evidence type="ECO:0000259" key="3">
    <source>
        <dbReference type="Pfam" id="PF16899"/>
    </source>
</evidence>
<dbReference type="EMBL" id="ONZQ02000002">
    <property type="protein sequence ID" value="SPN98731.1"/>
    <property type="molecule type" value="Genomic_DNA"/>
</dbReference>
<name>A0AAE8MSE6_9PEZI</name>
<evidence type="ECO:0000256" key="1">
    <source>
        <dbReference type="ARBA" id="ARBA00023127"/>
    </source>
</evidence>
<dbReference type="Pfam" id="PF16899">
    <property type="entry name" value="Cyclin_C_2"/>
    <property type="match status" value="1"/>
</dbReference>
<dbReference type="SUPFAM" id="SSF47954">
    <property type="entry name" value="Cyclin-like"/>
    <property type="match status" value="2"/>
</dbReference>
<dbReference type="CDD" id="cd20525">
    <property type="entry name" value="CYCLIN_CCNH_rpt2"/>
    <property type="match status" value="1"/>
</dbReference>
<feature type="domain" description="Cyclin C-terminal" evidence="3">
    <location>
        <begin position="157"/>
        <end position="268"/>
    </location>
</feature>
<dbReference type="GO" id="GO:0006357">
    <property type="term" value="P:regulation of transcription by RNA polymerase II"/>
    <property type="evidence" value="ECO:0007669"/>
    <property type="project" value="InterPro"/>
</dbReference>
<evidence type="ECO:0000313" key="5">
    <source>
        <dbReference type="Proteomes" id="UP001187682"/>
    </source>
</evidence>
<evidence type="ECO:0000256" key="2">
    <source>
        <dbReference type="SAM" id="MobiDB-lite"/>
    </source>
</evidence>
<dbReference type="Proteomes" id="UP001187682">
    <property type="component" value="Unassembled WGS sequence"/>
</dbReference>
<comment type="caution">
    <text evidence="4">The sequence shown here is derived from an EMBL/GenBank/DDBJ whole genome shotgun (WGS) entry which is preliminary data.</text>
</comment>
<feature type="compositionally biased region" description="Basic and acidic residues" evidence="2">
    <location>
        <begin position="313"/>
        <end position="329"/>
    </location>
</feature>
<evidence type="ECO:0000313" key="4">
    <source>
        <dbReference type="EMBL" id="SPN98731.1"/>
    </source>
</evidence>
<dbReference type="Gene3D" id="1.10.472.10">
    <property type="entry name" value="Cyclin-like"/>
    <property type="match status" value="2"/>
</dbReference>
<proteinExistence type="predicted"/>
<dbReference type="InterPro" id="IPR036915">
    <property type="entry name" value="Cyclin-like_sf"/>
</dbReference>
<accession>A0AAE8MSE6</accession>
<dbReference type="InterPro" id="IPR031658">
    <property type="entry name" value="Cyclin_C_2"/>
</dbReference>
<dbReference type="PANTHER" id="PTHR10026">
    <property type="entry name" value="CYCLIN"/>
    <property type="match status" value="1"/>
</dbReference>